<dbReference type="SUPFAM" id="SSF56112">
    <property type="entry name" value="Protein kinase-like (PK-like)"/>
    <property type="match status" value="1"/>
</dbReference>
<dbReference type="Pfam" id="PF01636">
    <property type="entry name" value="APH"/>
    <property type="match status" value="1"/>
</dbReference>
<sequence>MTVREGGFAMPGDSDVQRLAAKIVPGGSVIELGGFTSRNLRLGPVDGATDGTEDLVLRIHPKYVSRRRLVAVQEVRRQLADMGLAVPRPLPHAGSAALRCAFSWAELEPYMPYEELKPTWDSYPWMFQAMGQLQRALVNIDAVIPRPVLPFFAAPSTLQRWLTLTRTAVGVDSQAIGLVDTLHDLIKTMRRQWVPTAELPGQIVHGDINLENVGRAQGEETVYLDFACAANRPRIHDLAFSFGQTVFTHAEELPVEPSAVPWERVAGFVEEYENAAGWKLTAQEGQALTPYTVAVMLFFPAGAWLDKDPAEWLRRTQPFQQFSEWLLAHPEALSG</sequence>
<reference evidence="3 4" key="1">
    <citation type="submission" date="2016-10" db="EMBL/GenBank/DDBJ databases">
        <authorList>
            <person name="de Groot N.N."/>
        </authorList>
    </citation>
    <scope>NUCLEOTIDE SEQUENCE [LARGE SCALE GENOMIC DNA]</scope>
    <source>
        <strain evidence="3 4">CPCC 202808</strain>
    </source>
</reference>
<evidence type="ECO:0000313" key="4">
    <source>
        <dbReference type="Proteomes" id="UP000199052"/>
    </source>
</evidence>
<dbReference type="RefSeq" id="WP_092890267.1">
    <property type="nucleotide sequence ID" value="NZ_FOOI01000027.1"/>
</dbReference>
<gene>
    <name evidence="2" type="ORF">FHR37_005171</name>
    <name evidence="3" type="ORF">SAMN05421678_12732</name>
</gene>
<evidence type="ECO:0000313" key="3">
    <source>
        <dbReference type="EMBL" id="SFH66523.1"/>
    </source>
</evidence>
<dbReference type="Proteomes" id="UP000533017">
    <property type="component" value="Unassembled WGS sequence"/>
</dbReference>
<feature type="domain" description="Aminoglycoside phosphotransferase" evidence="1">
    <location>
        <begin position="49"/>
        <end position="245"/>
    </location>
</feature>
<name>A0A1I3BWB4_9ACTN</name>
<keyword evidence="3" id="KW-0418">Kinase</keyword>
<reference evidence="2 5" key="2">
    <citation type="submission" date="2020-07" db="EMBL/GenBank/DDBJ databases">
        <title>Sequencing the genomes of 1000 actinobacteria strains.</title>
        <authorList>
            <person name="Klenk H.-P."/>
        </authorList>
    </citation>
    <scope>NUCLEOTIDE SEQUENCE [LARGE SCALE GENOMIC DNA]</scope>
    <source>
        <strain evidence="2 5">DSM 45117</strain>
    </source>
</reference>
<evidence type="ECO:0000259" key="1">
    <source>
        <dbReference type="Pfam" id="PF01636"/>
    </source>
</evidence>
<dbReference type="OrthoDB" id="3837882at2"/>
<proteinExistence type="predicted"/>
<accession>A0A1I3BWB4</accession>
<evidence type="ECO:0000313" key="5">
    <source>
        <dbReference type="Proteomes" id="UP000533017"/>
    </source>
</evidence>
<dbReference type="InterPro" id="IPR002575">
    <property type="entry name" value="Aminoglycoside_PTrfase"/>
</dbReference>
<keyword evidence="5" id="KW-1185">Reference proteome</keyword>
<dbReference type="EMBL" id="FOOI01000027">
    <property type="protein sequence ID" value="SFH66523.1"/>
    <property type="molecule type" value="Genomic_DNA"/>
</dbReference>
<dbReference type="InterPro" id="IPR011009">
    <property type="entry name" value="Kinase-like_dom_sf"/>
</dbReference>
<organism evidence="3 4">
    <name type="scientific">Actinopolymorpha cephalotaxi</name>
    <dbReference type="NCBI Taxonomy" id="504797"/>
    <lineage>
        <taxon>Bacteria</taxon>
        <taxon>Bacillati</taxon>
        <taxon>Actinomycetota</taxon>
        <taxon>Actinomycetes</taxon>
        <taxon>Propionibacteriales</taxon>
        <taxon>Actinopolymorphaceae</taxon>
        <taxon>Actinopolymorpha</taxon>
    </lineage>
</organism>
<protein>
    <submittedName>
        <fullName evidence="2">Ser/Thr protein kinase RdoA (MazF antagonist)</fullName>
    </submittedName>
    <submittedName>
        <fullName evidence="3">Ser/Thr protein kinase RdoA involved in Cpx stress response, MazF antagonist</fullName>
    </submittedName>
</protein>
<keyword evidence="3" id="KW-0808">Transferase</keyword>
<dbReference type="GO" id="GO:0016301">
    <property type="term" value="F:kinase activity"/>
    <property type="evidence" value="ECO:0007669"/>
    <property type="project" value="UniProtKB-KW"/>
</dbReference>
<dbReference type="STRING" id="504797.SAMN05421678_12732"/>
<dbReference type="EMBL" id="JACBZA010000001">
    <property type="protein sequence ID" value="NYH86320.1"/>
    <property type="molecule type" value="Genomic_DNA"/>
</dbReference>
<dbReference type="Proteomes" id="UP000199052">
    <property type="component" value="Unassembled WGS sequence"/>
</dbReference>
<dbReference type="Gene3D" id="3.90.1200.10">
    <property type="match status" value="1"/>
</dbReference>
<dbReference type="AlphaFoldDB" id="A0A1I3BWB4"/>
<evidence type="ECO:0000313" key="2">
    <source>
        <dbReference type="EMBL" id="NYH86320.1"/>
    </source>
</evidence>